<evidence type="ECO:0000313" key="9">
    <source>
        <dbReference type="EnsemblMetazoa" id="CLYHEMP019347.1"/>
    </source>
</evidence>
<evidence type="ECO:0000256" key="1">
    <source>
        <dbReference type="ARBA" id="ARBA00004613"/>
    </source>
</evidence>
<feature type="chain" id="PRO_5029467109" description="CTCK domain-containing protein" evidence="7">
    <location>
        <begin position="27"/>
        <end position="270"/>
    </location>
</feature>
<name>A0A7M5X853_9CNID</name>
<accession>A0A7M5X853</accession>
<dbReference type="InterPro" id="IPR004133">
    <property type="entry name" value="DAN_dom"/>
</dbReference>
<feature type="compositionally biased region" description="Basic and acidic residues" evidence="6">
    <location>
        <begin position="181"/>
        <end position="193"/>
    </location>
</feature>
<comment type="subcellular location">
    <subcellularLocation>
        <location evidence="1">Secreted</location>
    </subcellularLocation>
</comment>
<evidence type="ECO:0000256" key="2">
    <source>
        <dbReference type="ARBA" id="ARBA00022525"/>
    </source>
</evidence>
<dbReference type="PROSITE" id="PS01225">
    <property type="entry name" value="CTCK_2"/>
    <property type="match status" value="1"/>
</dbReference>
<dbReference type="EnsemblMetazoa" id="CLYHEMT019347.1">
    <property type="protein sequence ID" value="CLYHEMP019347.1"/>
    <property type="gene ID" value="CLYHEMG019347"/>
</dbReference>
<dbReference type="AlphaFoldDB" id="A0A7M5X853"/>
<protein>
    <recommendedName>
        <fullName evidence="8">CTCK domain-containing protein</fullName>
    </recommendedName>
</protein>
<feature type="signal peptide" evidence="7">
    <location>
        <begin position="1"/>
        <end position="26"/>
    </location>
</feature>
<dbReference type="GeneID" id="136805563"/>
<dbReference type="InterPro" id="IPR006207">
    <property type="entry name" value="Cys_knot_C"/>
</dbReference>
<reference evidence="9" key="1">
    <citation type="submission" date="2021-01" db="UniProtKB">
        <authorList>
            <consortium name="EnsemblMetazoa"/>
        </authorList>
    </citation>
    <scope>IDENTIFICATION</scope>
</reference>
<dbReference type="Pfam" id="PF03045">
    <property type="entry name" value="DAN"/>
    <property type="match status" value="1"/>
</dbReference>
<dbReference type="Proteomes" id="UP000594262">
    <property type="component" value="Unplaced"/>
</dbReference>
<dbReference type="Gene3D" id="2.10.90.10">
    <property type="entry name" value="Cystine-knot cytokines"/>
    <property type="match status" value="1"/>
</dbReference>
<evidence type="ECO:0000256" key="3">
    <source>
        <dbReference type="ARBA" id="ARBA00022729"/>
    </source>
</evidence>
<keyword evidence="2" id="KW-0964">Secreted</keyword>
<dbReference type="RefSeq" id="XP_066918230.1">
    <property type="nucleotide sequence ID" value="XM_067062129.1"/>
</dbReference>
<keyword evidence="10" id="KW-1185">Reference proteome</keyword>
<evidence type="ECO:0000313" key="10">
    <source>
        <dbReference type="Proteomes" id="UP000594262"/>
    </source>
</evidence>
<organism evidence="9 10">
    <name type="scientific">Clytia hemisphaerica</name>
    <dbReference type="NCBI Taxonomy" id="252671"/>
    <lineage>
        <taxon>Eukaryota</taxon>
        <taxon>Metazoa</taxon>
        <taxon>Cnidaria</taxon>
        <taxon>Hydrozoa</taxon>
        <taxon>Hydroidolina</taxon>
        <taxon>Leptothecata</taxon>
        <taxon>Obeliida</taxon>
        <taxon>Clytiidae</taxon>
        <taxon>Clytia</taxon>
    </lineage>
</organism>
<evidence type="ECO:0000256" key="7">
    <source>
        <dbReference type="SAM" id="SignalP"/>
    </source>
</evidence>
<dbReference type="SMART" id="SM00041">
    <property type="entry name" value="CT"/>
    <property type="match status" value="1"/>
</dbReference>
<dbReference type="InterPro" id="IPR029034">
    <property type="entry name" value="Cystine-knot_cytokine"/>
</dbReference>
<feature type="region of interest" description="Disordered" evidence="6">
    <location>
        <begin position="173"/>
        <end position="253"/>
    </location>
</feature>
<feature type="domain" description="CTCK" evidence="8">
    <location>
        <begin position="59"/>
        <end position="142"/>
    </location>
</feature>
<evidence type="ECO:0000256" key="4">
    <source>
        <dbReference type="ARBA" id="ARBA00023157"/>
    </source>
</evidence>
<proteinExistence type="predicted"/>
<feature type="compositionally biased region" description="Low complexity" evidence="6">
    <location>
        <begin position="237"/>
        <end position="251"/>
    </location>
</feature>
<dbReference type="GO" id="GO:0005576">
    <property type="term" value="C:extracellular region"/>
    <property type="evidence" value="ECO:0007669"/>
    <property type="project" value="UniProtKB-SubCell"/>
</dbReference>
<keyword evidence="3 7" id="KW-0732">Signal</keyword>
<evidence type="ECO:0000259" key="8">
    <source>
        <dbReference type="PROSITE" id="PS01225"/>
    </source>
</evidence>
<evidence type="ECO:0000256" key="6">
    <source>
        <dbReference type="SAM" id="MobiDB-lite"/>
    </source>
</evidence>
<comment type="caution">
    <text evidence="5">Lacks conserved residue(s) required for the propagation of feature annotation.</text>
</comment>
<evidence type="ECO:0000256" key="5">
    <source>
        <dbReference type="PROSITE-ProRule" id="PRU00039"/>
    </source>
</evidence>
<sequence>MRQNVFREGMLWGLILLTIYAQSVQTTREGVNNNEIHNILMRLNRIANVTIKPHPTETCRKIRYRTDISKGYNGCYKKMITQTFCAGQCSSLLFPNKNFLTAGCSSCSVTKKRIRNVKLYCITGVRKVRVPIAEKCGCTSCRIMTNSIPDPPWKSRSKRFQQRKEEKVMKIALRRLRKNSKSVEKKNESDMEKLRRKLKKRRRRKNKRKNRMKNQTKKSRKNKKKNKKKEKKKQQPPKKQNNNPKVKTTTKALTFRDMTQLLFSFSNHKT</sequence>
<feature type="compositionally biased region" description="Basic residues" evidence="6">
    <location>
        <begin position="194"/>
        <end position="236"/>
    </location>
</feature>
<keyword evidence="4" id="KW-1015">Disulfide bond</keyword>